<gene>
    <name evidence="2" type="ORF">GCK32_005087</name>
</gene>
<dbReference type="EMBL" id="WIXE01019148">
    <property type="protein sequence ID" value="KAK5970302.1"/>
    <property type="molecule type" value="Genomic_DNA"/>
</dbReference>
<sequence>MAMIDRMEELLITAEKDLKRDEELLASLRRSRSDQSSENEDTVATLKKLLREQADNIRSLELRLSSLEQPSTSGVREQRKKSLDEQQMVQVVDFSSAPSEEIEISDNDYLDRLIRETSDGSEITVSFQNTGAEPSGKRRKFGARDLETQRYLINSMEIALEDYPYRYITARFEGVRPDINVHFVKLLKLIILTLARW</sequence>
<protein>
    <submittedName>
        <fullName evidence="2">Uncharacterized protein</fullName>
    </submittedName>
</protein>
<accession>A0AAN8FA71</accession>
<proteinExistence type="predicted"/>
<reference evidence="2 3" key="1">
    <citation type="submission" date="2019-10" db="EMBL/GenBank/DDBJ databases">
        <title>Assembly and Annotation for the nematode Trichostrongylus colubriformis.</title>
        <authorList>
            <person name="Martin J."/>
        </authorList>
    </citation>
    <scope>NUCLEOTIDE SEQUENCE [LARGE SCALE GENOMIC DNA]</scope>
    <source>
        <strain evidence="2">G859</strain>
        <tissue evidence="2">Whole worm</tissue>
    </source>
</reference>
<evidence type="ECO:0000256" key="1">
    <source>
        <dbReference type="SAM" id="Coils"/>
    </source>
</evidence>
<dbReference type="AlphaFoldDB" id="A0AAN8FA71"/>
<organism evidence="2 3">
    <name type="scientific">Trichostrongylus colubriformis</name>
    <name type="common">Black scour worm</name>
    <dbReference type="NCBI Taxonomy" id="6319"/>
    <lineage>
        <taxon>Eukaryota</taxon>
        <taxon>Metazoa</taxon>
        <taxon>Ecdysozoa</taxon>
        <taxon>Nematoda</taxon>
        <taxon>Chromadorea</taxon>
        <taxon>Rhabditida</taxon>
        <taxon>Rhabditina</taxon>
        <taxon>Rhabditomorpha</taxon>
        <taxon>Strongyloidea</taxon>
        <taxon>Trichostrongylidae</taxon>
        <taxon>Trichostrongylus</taxon>
    </lineage>
</organism>
<evidence type="ECO:0000313" key="2">
    <source>
        <dbReference type="EMBL" id="KAK5970302.1"/>
    </source>
</evidence>
<comment type="caution">
    <text evidence="2">The sequence shown here is derived from an EMBL/GenBank/DDBJ whole genome shotgun (WGS) entry which is preliminary data.</text>
</comment>
<keyword evidence="1" id="KW-0175">Coiled coil</keyword>
<feature type="coiled-coil region" evidence="1">
    <location>
        <begin position="4"/>
        <end position="63"/>
    </location>
</feature>
<evidence type="ECO:0000313" key="3">
    <source>
        <dbReference type="Proteomes" id="UP001331761"/>
    </source>
</evidence>
<dbReference type="Proteomes" id="UP001331761">
    <property type="component" value="Unassembled WGS sequence"/>
</dbReference>
<name>A0AAN8FA71_TRICO</name>
<keyword evidence="3" id="KW-1185">Reference proteome</keyword>